<accession>A0AAJ1FCM9</accession>
<protein>
    <submittedName>
        <fullName evidence="1">Uncharacterized protein</fullName>
    </submittedName>
</protein>
<gene>
    <name evidence="1" type="ORF">MJ923_17485</name>
</gene>
<sequence length="214" mass="23921">MKAAYLLLLLPLCGCNSESLETANFGLSYFKNKYQLINATDHELSFHIANFDLHGHERDPASSKYHYKTLLAGNPAETISHEVNVEERISAYVVATGKSLSAKTTLKVKRDRRYHFLAWQGDGPLDVRVFPMERKDVNSEFSLRIFAADALSLKVDGKDYSLSRGELKGRFILQNCAGTIEVNNIAVDVCDGSLGSSYLLVIDKLGRRGLYQEL</sequence>
<dbReference type="EMBL" id="JAKUDL010000007">
    <property type="protein sequence ID" value="MCH4296105.1"/>
    <property type="molecule type" value="Genomic_DNA"/>
</dbReference>
<dbReference type="AlphaFoldDB" id="A0AAJ1FCM9"/>
<keyword evidence="2" id="KW-1185">Reference proteome</keyword>
<reference evidence="1 2" key="1">
    <citation type="submission" date="2022-02" db="EMBL/GenBank/DDBJ databases">
        <title>The genome sequence of Shewanella sp. 3B26.</title>
        <authorList>
            <person name="Du J."/>
        </authorList>
    </citation>
    <scope>NUCLEOTIDE SEQUENCE [LARGE SCALE GENOMIC DNA]</scope>
    <source>
        <strain evidence="1 2">3B26</strain>
    </source>
</reference>
<dbReference type="RefSeq" id="WP_240592189.1">
    <property type="nucleotide sequence ID" value="NZ_JAKUDL010000007.1"/>
</dbReference>
<evidence type="ECO:0000313" key="2">
    <source>
        <dbReference type="Proteomes" id="UP001297581"/>
    </source>
</evidence>
<comment type="caution">
    <text evidence="1">The sequence shown here is derived from an EMBL/GenBank/DDBJ whole genome shotgun (WGS) entry which is preliminary data.</text>
</comment>
<evidence type="ECO:0000313" key="1">
    <source>
        <dbReference type="EMBL" id="MCH4296105.1"/>
    </source>
</evidence>
<organism evidence="1 2">
    <name type="scientific">Shewanella zhuhaiensis</name>
    <dbReference type="NCBI Taxonomy" id="2919576"/>
    <lineage>
        <taxon>Bacteria</taxon>
        <taxon>Pseudomonadati</taxon>
        <taxon>Pseudomonadota</taxon>
        <taxon>Gammaproteobacteria</taxon>
        <taxon>Alteromonadales</taxon>
        <taxon>Shewanellaceae</taxon>
        <taxon>Shewanella</taxon>
    </lineage>
</organism>
<proteinExistence type="predicted"/>
<dbReference type="Proteomes" id="UP001297581">
    <property type="component" value="Unassembled WGS sequence"/>
</dbReference>
<name>A0AAJ1FCM9_9GAMM</name>